<evidence type="ECO:0000313" key="2">
    <source>
        <dbReference type="Proteomes" id="UP000297866"/>
    </source>
</evidence>
<protein>
    <submittedName>
        <fullName evidence="1">Uncharacterized protein</fullName>
    </submittedName>
</protein>
<dbReference type="RefSeq" id="WP_134491627.1">
    <property type="nucleotide sequence ID" value="NZ_SOEZ01000061.1"/>
</dbReference>
<keyword evidence="2" id="KW-1185">Reference proteome</keyword>
<sequence>MINLTQDADGFIRMNRHFPAGSLISITFTDGSVETFSGRRLNDIYDEAVMVYRATNHLDAKGFSRLPAKTVHPSKNIQFVPVRPGMATMAPGNTPG</sequence>
<comment type="caution">
    <text evidence="1">The sequence shown here is derived from an EMBL/GenBank/DDBJ whole genome shotgun (WGS) entry which is preliminary data.</text>
</comment>
<dbReference type="EMBL" id="SOEZ01000061">
    <property type="protein sequence ID" value="TFB48721.1"/>
    <property type="molecule type" value="Genomic_DNA"/>
</dbReference>
<accession>A0A4R8UBX7</accession>
<reference evidence="1 2" key="1">
    <citation type="submission" date="2019-03" db="EMBL/GenBank/DDBJ databases">
        <title>Genomics of glacier-inhabiting Cryobacterium strains.</title>
        <authorList>
            <person name="Liu Q."/>
            <person name="Xin Y.-H."/>
        </authorList>
    </citation>
    <scope>NUCLEOTIDE SEQUENCE [LARGE SCALE GENOMIC DNA]</scope>
    <source>
        <strain evidence="1 2">Sr47</strain>
    </source>
</reference>
<proteinExistence type="predicted"/>
<dbReference type="OrthoDB" id="4946960at2"/>
<gene>
    <name evidence="1" type="ORF">E3O23_12960</name>
</gene>
<dbReference type="AlphaFoldDB" id="A0A4R8UBX7"/>
<evidence type="ECO:0000313" key="1">
    <source>
        <dbReference type="EMBL" id="TFB48721.1"/>
    </source>
</evidence>
<name>A0A4R8UBX7_9MICO</name>
<organism evidence="1 2">
    <name type="scientific">Cryobacterium tagatosivorans</name>
    <dbReference type="NCBI Taxonomy" id="1259199"/>
    <lineage>
        <taxon>Bacteria</taxon>
        <taxon>Bacillati</taxon>
        <taxon>Actinomycetota</taxon>
        <taxon>Actinomycetes</taxon>
        <taxon>Micrococcales</taxon>
        <taxon>Microbacteriaceae</taxon>
        <taxon>Cryobacterium</taxon>
    </lineage>
</organism>
<dbReference type="Proteomes" id="UP000297866">
    <property type="component" value="Unassembled WGS sequence"/>
</dbReference>